<organism evidence="1 2">
    <name type="scientific">Bonamia ostreae</name>
    <dbReference type="NCBI Taxonomy" id="126728"/>
    <lineage>
        <taxon>Eukaryota</taxon>
        <taxon>Sar</taxon>
        <taxon>Rhizaria</taxon>
        <taxon>Endomyxa</taxon>
        <taxon>Ascetosporea</taxon>
        <taxon>Haplosporida</taxon>
        <taxon>Bonamia</taxon>
    </lineage>
</organism>
<proteinExistence type="predicted"/>
<evidence type="ECO:0000313" key="1">
    <source>
        <dbReference type="EMBL" id="MES1919613.1"/>
    </source>
</evidence>
<protein>
    <submittedName>
        <fullName evidence="1">Uncharacterized protein</fullName>
    </submittedName>
</protein>
<accession>A0ABV2AJR3</accession>
<sequence>MLYNNYKNLRKSFFKKLKKQSFLKEKRFISFNKKEIIEYVENSEKVSAIEALKRVDKLILNVVDANQKPIIRHKKIVAKRTKDEQFDDFHRHSNNIPKHKKLTLFFLHYYRHSLYRCPIFASRKMAYRKNSTKNQSGRYLRRRSNDRFF</sequence>
<reference evidence="1 2" key="1">
    <citation type="journal article" date="2024" name="BMC Biol.">
        <title>Comparative genomics of Ascetosporea gives new insight into the evolutionary basis for animal parasitism in Rhizaria.</title>
        <authorList>
            <person name="Hiltunen Thoren M."/>
            <person name="Onut-Brannstrom I."/>
            <person name="Alfjorden A."/>
            <person name="Peckova H."/>
            <person name="Swords F."/>
            <person name="Hooper C."/>
            <person name="Holzer A.S."/>
            <person name="Bass D."/>
            <person name="Burki F."/>
        </authorList>
    </citation>
    <scope>NUCLEOTIDE SEQUENCE [LARGE SCALE GENOMIC DNA]</scope>
    <source>
        <strain evidence="1">20-A016</strain>
    </source>
</reference>
<keyword evidence="2" id="KW-1185">Reference proteome</keyword>
<dbReference type="Proteomes" id="UP001439008">
    <property type="component" value="Unassembled WGS sequence"/>
</dbReference>
<gene>
    <name evidence="1" type="ORF">MHBO_001413</name>
</gene>
<comment type="caution">
    <text evidence="1">The sequence shown here is derived from an EMBL/GenBank/DDBJ whole genome shotgun (WGS) entry which is preliminary data.</text>
</comment>
<dbReference type="EMBL" id="JBDODL010000340">
    <property type="protein sequence ID" value="MES1919613.1"/>
    <property type="molecule type" value="Genomic_DNA"/>
</dbReference>
<name>A0ABV2AJR3_9EUKA</name>
<evidence type="ECO:0000313" key="2">
    <source>
        <dbReference type="Proteomes" id="UP001439008"/>
    </source>
</evidence>